<protein>
    <submittedName>
        <fullName evidence="2">Uncharacterized protein</fullName>
    </submittedName>
</protein>
<evidence type="ECO:0000313" key="2">
    <source>
        <dbReference type="EMBL" id="SVD52717.1"/>
    </source>
</evidence>
<feature type="region of interest" description="Disordered" evidence="1">
    <location>
        <begin position="1"/>
        <end position="21"/>
    </location>
</feature>
<reference evidence="2" key="1">
    <citation type="submission" date="2018-05" db="EMBL/GenBank/DDBJ databases">
        <authorList>
            <person name="Lanie J.A."/>
            <person name="Ng W.-L."/>
            <person name="Kazmierczak K.M."/>
            <person name="Andrzejewski T.M."/>
            <person name="Davidsen T.M."/>
            <person name="Wayne K.J."/>
            <person name="Tettelin H."/>
            <person name="Glass J.I."/>
            <person name="Rusch D."/>
            <person name="Podicherti R."/>
            <person name="Tsui H.-C.T."/>
            <person name="Winkler M.E."/>
        </authorList>
    </citation>
    <scope>NUCLEOTIDE SEQUENCE</scope>
</reference>
<organism evidence="2">
    <name type="scientific">marine metagenome</name>
    <dbReference type="NCBI Taxonomy" id="408172"/>
    <lineage>
        <taxon>unclassified sequences</taxon>
        <taxon>metagenomes</taxon>
        <taxon>ecological metagenomes</taxon>
    </lineage>
</organism>
<sequence length="59" mass="7575">MEHQRRYQDKRYYEKQKRPLSEKKRKKLELIKELNEGFRRVKEARSADEFYRWQDKVEV</sequence>
<gene>
    <name evidence="2" type="ORF">METZ01_LOCUS405571</name>
</gene>
<evidence type="ECO:0000256" key="1">
    <source>
        <dbReference type="SAM" id="MobiDB-lite"/>
    </source>
</evidence>
<feature type="non-terminal residue" evidence="2">
    <location>
        <position position="59"/>
    </location>
</feature>
<name>A0A382W1R6_9ZZZZ</name>
<proteinExistence type="predicted"/>
<dbReference type="EMBL" id="UINC01156349">
    <property type="protein sequence ID" value="SVD52717.1"/>
    <property type="molecule type" value="Genomic_DNA"/>
</dbReference>
<accession>A0A382W1R6</accession>
<dbReference type="AlphaFoldDB" id="A0A382W1R6"/>